<dbReference type="OrthoDB" id="9794581at2"/>
<keyword evidence="4" id="KW-1185">Reference proteome</keyword>
<dbReference type="PANTHER" id="PTHR10672:SF3">
    <property type="entry name" value="PROTEIN HU-LI TAI SHAO"/>
    <property type="match status" value="1"/>
</dbReference>
<accession>A0A1M6UWR8</accession>
<dbReference type="Proteomes" id="UP000184016">
    <property type="component" value="Unassembled WGS sequence"/>
</dbReference>
<dbReference type="FunFam" id="3.40.225.10:FF:000009">
    <property type="entry name" value="Class II aldolase/adducin N-terminal"/>
    <property type="match status" value="1"/>
</dbReference>
<dbReference type="RefSeq" id="WP_072874769.1">
    <property type="nucleotide sequence ID" value="NZ_FRAF01000021.1"/>
</dbReference>
<dbReference type="STRING" id="1830138.SAMN05443507_12126"/>
<reference evidence="4" key="1">
    <citation type="submission" date="2016-11" db="EMBL/GenBank/DDBJ databases">
        <authorList>
            <person name="Varghese N."/>
            <person name="Submissions S."/>
        </authorList>
    </citation>
    <scope>NUCLEOTIDE SEQUENCE [LARGE SCALE GENOMIC DNA]</scope>
    <source>
        <strain evidence="4">USBA-503</strain>
    </source>
</reference>
<dbReference type="InterPro" id="IPR051017">
    <property type="entry name" value="Aldolase-II_Adducin_sf"/>
</dbReference>
<dbReference type="SMART" id="SM01007">
    <property type="entry name" value="Aldolase_II"/>
    <property type="match status" value="1"/>
</dbReference>
<sequence length="269" mass="30090">MSTEEKLFSRAALGDNKVDVSQYAPPRFETLEEERLYRKQRLAAAFRLFSRFGFDEGVAGHITVRDPEHTDCFWVNPFGMHFGQIRVSDLILVGHDGKVLEGNRPVNAAAFAIHSQVHQARPDVVAAAHAHSIYGKTWSSLGRLLDPITQDACAFYDDHVLFDDYTGVVYDVEEGRRIGQALGKKKAAILRNHGLLTVGGSVDEAAWWFITMERSCQAQLLAEAVGKPTQIEPEYARKTSQQVGSALAGWFSFQPLYARIVREQPDLLE</sequence>
<dbReference type="PANTHER" id="PTHR10672">
    <property type="entry name" value="ADDUCIN"/>
    <property type="match status" value="1"/>
</dbReference>
<dbReference type="GO" id="GO:0005856">
    <property type="term" value="C:cytoskeleton"/>
    <property type="evidence" value="ECO:0007669"/>
    <property type="project" value="TreeGrafter"/>
</dbReference>
<dbReference type="Gene3D" id="3.40.225.10">
    <property type="entry name" value="Class II aldolase/adducin N-terminal domain"/>
    <property type="match status" value="1"/>
</dbReference>
<evidence type="ECO:0000313" key="4">
    <source>
        <dbReference type="Proteomes" id="UP000184016"/>
    </source>
</evidence>
<comment type="similarity">
    <text evidence="1">Belongs to the aldolase class II family.</text>
</comment>
<dbReference type="InterPro" id="IPR001303">
    <property type="entry name" value="Aldolase_II/adducin_N"/>
</dbReference>
<dbReference type="InterPro" id="IPR036409">
    <property type="entry name" value="Aldolase_II/adducin_N_sf"/>
</dbReference>
<dbReference type="SUPFAM" id="SSF53639">
    <property type="entry name" value="AraD/HMP-PK domain-like"/>
    <property type="match status" value="1"/>
</dbReference>
<dbReference type="AlphaFoldDB" id="A0A1M6UWR8"/>
<dbReference type="NCBIfam" id="NF004855">
    <property type="entry name" value="PRK06208.1"/>
    <property type="match status" value="1"/>
</dbReference>
<organism evidence="3 4">
    <name type="scientific">Alicyclobacillus tolerans</name>
    <dbReference type="NCBI Taxonomy" id="90970"/>
    <lineage>
        <taxon>Bacteria</taxon>
        <taxon>Bacillati</taxon>
        <taxon>Bacillota</taxon>
        <taxon>Bacilli</taxon>
        <taxon>Bacillales</taxon>
        <taxon>Alicyclobacillaceae</taxon>
        <taxon>Alicyclobacillus</taxon>
    </lineage>
</organism>
<protein>
    <submittedName>
        <fullName evidence="3">Ribulose-5-phosphate 4-epimerase/Fuculose-1-phosphate aldolase</fullName>
    </submittedName>
</protein>
<dbReference type="EMBL" id="FRAF01000021">
    <property type="protein sequence ID" value="SHK73603.1"/>
    <property type="molecule type" value="Genomic_DNA"/>
</dbReference>
<dbReference type="GO" id="GO:0051015">
    <property type="term" value="F:actin filament binding"/>
    <property type="evidence" value="ECO:0007669"/>
    <property type="project" value="TreeGrafter"/>
</dbReference>
<feature type="domain" description="Class II aldolase/adducin N-terminal" evidence="2">
    <location>
        <begin position="40"/>
        <end position="220"/>
    </location>
</feature>
<evidence type="ECO:0000259" key="2">
    <source>
        <dbReference type="SMART" id="SM01007"/>
    </source>
</evidence>
<name>A0A1M6UWR8_9BACL</name>
<evidence type="ECO:0000256" key="1">
    <source>
        <dbReference type="ARBA" id="ARBA00037961"/>
    </source>
</evidence>
<gene>
    <name evidence="3" type="ORF">SAMN05443507_12126</name>
</gene>
<proteinExistence type="inferred from homology"/>
<evidence type="ECO:0000313" key="3">
    <source>
        <dbReference type="EMBL" id="SHK73603.1"/>
    </source>
</evidence>
<dbReference type="Pfam" id="PF00596">
    <property type="entry name" value="Aldolase_II"/>
    <property type="match status" value="1"/>
</dbReference>